<dbReference type="Proteomes" id="UP000694257">
    <property type="component" value="Chromosome"/>
</dbReference>
<dbReference type="Pfam" id="PF16715">
    <property type="entry name" value="CDPS"/>
    <property type="match status" value="1"/>
</dbReference>
<sequence>MVTSATLSRSALEALKPIVQQGFLVRPFTRHCQVVQHDGDHAVIGVSPGNSYFSGQRIRDLARWGLAHFDRVDIVYTDVYVAEMFEALGYSALGARRKADKNIRGVRAKIIAAVGDVDPAGRRLFGTAMSEFRSNEAYRDLHADLIRRSADDAEFRAVCHELVTRFLSSKVLDGRAPTPRQHEVCLDYIRAEAPLFLDTPAILGVPSSLNCYHQLLPMAELLYARGSGLRASRNQGHAIVTPLEGPTA</sequence>
<dbReference type="NCBIfam" id="TIGR04539">
    <property type="entry name" value="tRNA_cyclodipep"/>
    <property type="match status" value="1"/>
</dbReference>
<organism evidence="1 2">
    <name type="scientific">Nocardia iowensis</name>
    <dbReference type="NCBI Taxonomy" id="204891"/>
    <lineage>
        <taxon>Bacteria</taxon>
        <taxon>Bacillati</taxon>
        <taxon>Actinomycetota</taxon>
        <taxon>Actinomycetes</taxon>
        <taxon>Mycobacteriales</taxon>
        <taxon>Nocardiaceae</taxon>
        <taxon>Nocardia</taxon>
    </lineage>
</organism>
<dbReference type="EMBL" id="CP078145">
    <property type="protein sequence ID" value="QXN95725.1"/>
    <property type="molecule type" value="Genomic_DNA"/>
</dbReference>
<name>A0ABX8S189_NOCIO</name>
<evidence type="ECO:0000313" key="2">
    <source>
        <dbReference type="Proteomes" id="UP000694257"/>
    </source>
</evidence>
<keyword evidence="2" id="KW-1185">Reference proteome</keyword>
<accession>A0ABX8S189</accession>
<proteinExistence type="predicted"/>
<gene>
    <name evidence="1" type="ORF">KV110_23810</name>
</gene>
<protein>
    <submittedName>
        <fullName evidence="1">tRNA-dependent cyclodipeptide synthase</fullName>
    </submittedName>
</protein>
<dbReference type="InterPro" id="IPR030903">
    <property type="entry name" value="CDPS"/>
</dbReference>
<reference evidence="1 2" key="1">
    <citation type="submission" date="2021-07" db="EMBL/GenBank/DDBJ databases">
        <title>Whole Genome Sequence of Nocardia Iowensis.</title>
        <authorList>
            <person name="Lamm A."/>
            <person name="Collins-Fairclough A.M."/>
            <person name="Bunk B."/>
            <person name="Sproer C."/>
        </authorList>
    </citation>
    <scope>NUCLEOTIDE SEQUENCE [LARGE SCALE GENOMIC DNA]</scope>
    <source>
        <strain evidence="1 2">NRRL 5646</strain>
    </source>
</reference>
<evidence type="ECO:0000313" key="1">
    <source>
        <dbReference type="EMBL" id="QXN95725.1"/>
    </source>
</evidence>